<dbReference type="GeneID" id="19332950"/>
<evidence type="ECO:0000313" key="2">
    <source>
        <dbReference type="Proteomes" id="UP000016932"/>
    </source>
</evidence>
<dbReference type="HOGENOM" id="CLU_2498815_0_0_1"/>
<accession>M2Z2X4</accession>
<dbReference type="VEuPathDB" id="FungiDB:MYCFIDRAFT_173229"/>
<dbReference type="EMBL" id="KB446557">
    <property type="protein sequence ID" value="EME84195.1"/>
    <property type="molecule type" value="Genomic_DNA"/>
</dbReference>
<keyword evidence="2" id="KW-1185">Reference proteome</keyword>
<sequence>MCSSSADGDGDGDGDGVDFGVRCGVGESAVEEGAEKMTWKQRPVKAKTSGAPEDFAIRYDDSILLITLTFSGKLRCNTLCTQGWEI</sequence>
<proteinExistence type="predicted"/>
<dbReference type="RefSeq" id="XP_007924819.1">
    <property type="nucleotide sequence ID" value="XM_007926628.1"/>
</dbReference>
<evidence type="ECO:0000313" key="1">
    <source>
        <dbReference type="EMBL" id="EME84195.1"/>
    </source>
</evidence>
<dbReference type="AlphaFoldDB" id="M2Z2X4"/>
<reference evidence="1 2" key="1">
    <citation type="journal article" date="2012" name="PLoS Pathog.">
        <title>Diverse lifestyles and strategies of plant pathogenesis encoded in the genomes of eighteen Dothideomycetes fungi.</title>
        <authorList>
            <person name="Ohm R.A."/>
            <person name="Feau N."/>
            <person name="Henrissat B."/>
            <person name="Schoch C.L."/>
            <person name="Horwitz B.A."/>
            <person name="Barry K.W."/>
            <person name="Condon B.J."/>
            <person name="Copeland A.C."/>
            <person name="Dhillon B."/>
            <person name="Glaser F."/>
            <person name="Hesse C.N."/>
            <person name="Kosti I."/>
            <person name="LaButti K."/>
            <person name="Lindquist E.A."/>
            <person name="Lucas S."/>
            <person name="Salamov A.A."/>
            <person name="Bradshaw R.E."/>
            <person name="Ciuffetti L."/>
            <person name="Hamelin R.C."/>
            <person name="Kema G.H.J."/>
            <person name="Lawrence C."/>
            <person name="Scott J.A."/>
            <person name="Spatafora J.W."/>
            <person name="Turgeon B.G."/>
            <person name="de Wit P.J.G.M."/>
            <person name="Zhong S."/>
            <person name="Goodwin S.B."/>
            <person name="Grigoriev I.V."/>
        </authorList>
    </citation>
    <scope>NUCLEOTIDE SEQUENCE [LARGE SCALE GENOMIC DNA]</scope>
    <source>
        <strain evidence="1 2">CIRAD86</strain>
    </source>
</reference>
<protein>
    <submittedName>
        <fullName evidence="1">Uncharacterized protein</fullName>
    </submittedName>
</protein>
<dbReference type="Proteomes" id="UP000016932">
    <property type="component" value="Unassembled WGS sequence"/>
</dbReference>
<organism evidence="1 2">
    <name type="scientific">Pseudocercospora fijiensis (strain CIRAD86)</name>
    <name type="common">Black leaf streak disease fungus</name>
    <name type="synonym">Mycosphaerella fijiensis</name>
    <dbReference type="NCBI Taxonomy" id="383855"/>
    <lineage>
        <taxon>Eukaryota</taxon>
        <taxon>Fungi</taxon>
        <taxon>Dikarya</taxon>
        <taxon>Ascomycota</taxon>
        <taxon>Pezizomycotina</taxon>
        <taxon>Dothideomycetes</taxon>
        <taxon>Dothideomycetidae</taxon>
        <taxon>Mycosphaerellales</taxon>
        <taxon>Mycosphaerellaceae</taxon>
        <taxon>Pseudocercospora</taxon>
    </lineage>
</organism>
<name>M2Z2X4_PSEFD</name>
<dbReference type="KEGG" id="pfj:MYCFIDRAFT_173229"/>
<gene>
    <name evidence="1" type="ORF">MYCFIDRAFT_173229</name>
</gene>